<dbReference type="PANTHER" id="PTHR13832:SF860">
    <property type="entry name" value="PROTEIN PHOSPHATASE PHPP"/>
    <property type="match status" value="1"/>
</dbReference>
<dbReference type="SMART" id="SM00331">
    <property type="entry name" value="PP2C_SIG"/>
    <property type="match status" value="1"/>
</dbReference>
<dbReference type="PROSITE" id="PS51746">
    <property type="entry name" value="PPM_2"/>
    <property type="match status" value="1"/>
</dbReference>
<evidence type="ECO:0000313" key="3">
    <source>
        <dbReference type="Proteomes" id="UP000718793"/>
    </source>
</evidence>
<feature type="domain" description="PPM-type phosphatase" evidence="1">
    <location>
        <begin position="4"/>
        <end position="249"/>
    </location>
</feature>
<keyword evidence="3" id="KW-1185">Reference proteome</keyword>
<dbReference type="CDD" id="cd00143">
    <property type="entry name" value="PP2Cc"/>
    <property type="match status" value="1"/>
</dbReference>
<dbReference type="PANTHER" id="PTHR13832">
    <property type="entry name" value="PROTEIN PHOSPHATASE 2C"/>
    <property type="match status" value="1"/>
</dbReference>
<reference evidence="2" key="1">
    <citation type="submission" date="2021-06" db="EMBL/GenBank/DDBJ databases">
        <title>Novel Mycoplasma species detected in California sea lions (Zalophus californianus) from the USA.</title>
        <authorList>
            <person name="Volokhov D.V."/>
            <person name="Furtak V.A."/>
            <person name="Zagorodnyaya T.A."/>
        </authorList>
    </citation>
    <scope>NUCLEOTIDE SEQUENCE [LARGE SCALE GENOMIC DNA]</scope>
    <source>
        <strain evidence="2">CSL 5346</strain>
    </source>
</reference>
<dbReference type="Proteomes" id="UP000718793">
    <property type="component" value="Unassembled WGS sequence"/>
</dbReference>
<dbReference type="SMART" id="SM00332">
    <property type="entry name" value="PP2Cc"/>
    <property type="match status" value="1"/>
</dbReference>
<protein>
    <submittedName>
        <fullName evidence="2">Protein phosphatase 2C domain-containing protein</fullName>
    </submittedName>
</protein>
<organism evidence="2 3">
    <name type="scientific">Mycoplasma zalophi</name>
    <dbReference type="NCBI Taxonomy" id="191287"/>
    <lineage>
        <taxon>Bacteria</taxon>
        <taxon>Bacillati</taxon>
        <taxon>Mycoplasmatota</taxon>
        <taxon>Mollicutes</taxon>
        <taxon>Mycoplasmataceae</taxon>
        <taxon>Mycoplasma</taxon>
    </lineage>
</organism>
<comment type="caution">
    <text evidence="2">The sequence shown here is derived from an EMBL/GenBank/DDBJ whole genome shotgun (WGS) entry which is preliminary data.</text>
</comment>
<evidence type="ECO:0000313" key="2">
    <source>
        <dbReference type="EMBL" id="MBU4692233.1"/>
    </source>
</evidence>
<dbReference type="InterPro" id="IPR015655">
    <property type="entry name" value="PP2C"/>
</dbReference>
<dbReference type="RefSeq" id="WP_216488624.1">
    <property type="nucleotide sequence ID" value="NZ_JAHMHH010000001.1"/>
</dbReference>
<gene>
    <name evidence="2" type="ORF">KQ875_01315</name>
</gene>
<proteinExistence type="predicted"/>
<dbReference type="Pfam" id="PF13672">
    <property type="entry name" value="PP2C_2"/>
    <property type="match status" value="1"/>
</dbReference>
<dbReference type="InterPro" id="IPR001932">
    <property type="entry name" value="PPM-type_phosphatase-like_dom"/>
</dbReference>
<sequence>MPIKFVIKSETGPIRKENQDFAGFINKNNVYMGILCDGMGGHKNGSVASKIAVKEFIDFFSNSQIEKIDAFDSKNIQKWFQDGLEKVTKKMKSLANMDIQYLDMGTTLVLCLFFEKEKELYIFNLGDSRAYLYNGFLHQITKDQNIMNYLIEKEDLAPEKAKNIKGWDRLVSALGPKKNGMADTFSVHKNSNPKYIILTSDGIHSFVPKILFETILNDNSSIDKKADKLIKNAIELKSNDNLTCLIMEIK</sequence>
<name>A0ABS6DPQ5_9MOLU</name>
<dbReference type="EMBL" id="JAHMHH010000001">
    <property type="protein sequence ID" value="MBU4692233.1"/>
    <property type="molecule type" value="Genomic_DNA"/>
</dbReference>
<accession>A0ABS6DPQ5</accession>
<evidence type="ECO:0000259" key="1">
    <source>
        <dbReference type="PROSITE" id="PS51746"/>
    </source>
</evidence>